<dbReference type="InterPro" id="IPR036380">
    <property type="entry name" value="Isochorismatase-like_sf"/>
</dbReference>
<dbReference type="SUPFAM" id="SSF52499">
    <property type="entry name" value="Isochorismatase-like hydrolases"/>
    <property type="match status" value="1"/>
</dbReference>
<dbReference type="eggNOG" id="COG1335">
    <property type="taxonomic scope" value="Bacteria"/>
</dbReference>
<dbReference type="Pfam" id="PF00857">
    <property type="entry name" value="Isochorismatase"/>
    <property type="match status" value="1"/>
</dbReference>
<dbReference type="Proteomes" id="UP000182135">
    <property type="component" value="Unassembled WGS sequence"/>
</dbReference>
<dbReference type="AlphaFoldDB" id="A0A1I2M836"/>
<proteinExistence type="inferred from homology"/>
<evidence type="ECO:0000256" key="2">
    <source>
        <dbReference type="ARBA" id="ARBA00022801"/>
    </source>
</evidence>
<organism evidence="4 5">
    <name type="scientific">Clostridium cadaveris</name>
    <dbReference type="NCBI Taxonomy" id="1529"/>
    <lineage>
        <taxon>Bacteria</taxon>
        <taxon>Bacillati</taxon>
        <taxon>Bacillota</taxon>
        <taxon>Clostridia</taxon>
        <taxon>Eubacteriales</taxon>
        <taxon>Clostridiaceae</taxon>
        <taxon>Clostridium</taxon>
    </lineage>
</organism>
<keyword evidence="2" id="KW-0378">Hydrolase</keyword>
<dbReference type="Gene3D" id="3.40.50.850">
    <property type="entry name" value="Isochorismatase-like"/>
    <property type="match status" value="1"/>
</dbReference>
<dbReference type="GeneID" id="90546443"/>
<dbReference type="EMBL" id="FOOE01000013">
    <property type="protein sequence ID" value="SFF87685.1"/>
    <property type="molecule type" value="Genomic_DNA"/>
</dbReference>
<dbReference type="GO" id="GO:0016787">
    <property type="term" value="F:hydrolase activity"/>
    <property type="evidence" value="ECO:0007669"/>
    <property type="project" value="UniProtKB-KW"/>
</dbReference>
<protein>
    <submittedName>
        <fullName evidence="4">Nicotinamidase-related amidase</fullName>
    </submittedName>
</protein>
<dbReference type="STRING" id="1529.SAMN04487885_11383"/>
<dbReference type="CDD" id="cd00431">
    <property type="entry name" value="cysteine_hydrolases"/>
    <property type="match status" value="1"/>
</dbReference>
<dbReference type="InterPro" id="IPR000868">
    <property type="entry name" value="Isochorismatase-like_dom"/>
</dbReference>
<feature type="domain" description="Isochorismatase-like" evidence="3">
    <location>
        <begin position="8"/>
        <end position="188"/>
    </location>
</feature>
<sequence length="210" mass="23942">MKFNNKETAVVVVDPQNEFLHEMGEGYKLAKDVVKANNTIENMISLLKTAKENRYKVFVSPHYYYPHDYTWKFGSNGEHMMHQMKMFERKGPSEAVEKNSRADILDEFKPYLEDGETIIASPHKIFGPQTNDLVLQLRKQKIDTVILVGMNSNICIESHMRDLVEQGFEVYIAKDATAAPGEEAYKAAEVNFGMLSSGSLTTEEVLERLK</sequence>
<evidence type="ECO:0000313" key="5">
    <source>
        <dbReference type="Proteomes" id="UP000182135"/>
    </source>
</evidence>
<name>A0A1I2M836_9CLOT</name>
<dbReference type="RefSeq" id="WP_027639286.1">
    <property type="nucleotide sequence ID" value="NZ_BAAACD010000016.1"/>
</dbReference>
<reference evidence="4 5" key="1">
    <citation type="submission" date="2016-10" db="EMBL/GenBank/DDBJ databases">
        <authorList>
            <person name="de Groot N.N."/>
        </authorList>
    </citation>
    <scope>NUCLEOTIDE SEQUENCE [LARGE SCALE GENOMIC DNA]</scope>
    <source>
        <strain evidence="4 5">NLAE-zl-G419</strain>
    </source>
</reference>
<evidence type="ECO:0000256" key="1">
    <source>
        <dbReference type="ARBA" id="ARBA00006336"/>
    </source>
</evidence>
<dbReference type="PANTHER" id="PTHR43540">
    <property type="entry name" value="PEROXYUREIDOACRYLATE/UREIDOACRYLATE AMIDOHYDROLASE-RELATED"/>
    <property type="match status" value="1"/>
</dbReference>
<comment type="similarity">
    <text evidence="1">Belongs to the isochorismatase family.</text>
</comment>
<evidence type="ECO:0000259" key="3">
    <source>
        <dbReference type="Pfam" id="PF00857"/>
    </source>
</evidence>
<evidence type="ECO:0000313" key="4">
    <source>
        <dbReference type="EMBL" id="SFF87685.1"/>
    </source>
</evidence>
<dbReference type="PANTHER" id="PTHR43540:SF16">
    <property type="entry name" value="ISOCHORISMATASE-LIKE DOMAIN-CONTAINING PROTEIN"/>
    <property type="match status" value="1"/>
</dbReference>
<accession>A0A1I2M836</accession>
<keyword evidence="5" id="KW-1185">Reference proteome</keyword>
<gene>
    <name evidence="4" type="ORF">SAMN04487885_11383</name>
</gene>
<dbReference type="OrthoDB" id="4305745at2"/>
<dbReference type="InterPro" id="IPR050272">
    <property type="entry name" value="Isochorismatase-like_hydrls"/>
</dbReference>